<evidence type="ECO:0000256" key="10">
    <source>
        <dbReference type="HAMAP-Rule" id="MF_00134"/>
    </source>
</evidence>
<keyword evidence="5 10" id="KW-0028">Amino-acid biosynthesis</keyword>
<evidence type="ECO:0000313" key="12">
    <source>
        <dbReference type="EMBL" id="MBJ7542875.1"/>
    </source>
</evidence>
<evidence type="ECO:0000256" key="3">
    <source>
        <dbReference type="ARBA" id="ARBA00012362"/>
    </source>
</evidence>
<evidence type="ECO:0000256" key="2">
    <source>
        <dbReference type="ARBA" id="ARBA00004696"/>
    </source>
</evidence>
<evidence type="ECO:0000256" key="7">
    <source>
        <dbReference type="ARBA" id="ARBA00022822"/>
    </source>
</evidence>
<dbReference type="InterPro" id="IPR045186">
    <property type="entry name" value="Indole-3-glycerol_P_synth"/>
</dbReference>
<name>A0A8I1KGL9_9HYPH</name>
<dbReference type="InterPro" id="IPR013785">
    <property type="entry name" value="Aldolase_TIM"/>
</dbReference>
<evidence type="ECO:0000256" key="6">
    <source>
        <dbReference type="ARBA" id="ARBA00022793"/>
    </source>
</evidence>
<dbReference type="InterPro" id="IPR011060">
    <property type="entry name" value="RibuloseP-bd_barrel"/>
</dbReference>
<sequence length="273" mass="29268">MSILDRIVAYKKEEVAVAKAQVPLAELDERAAAAPRVRDFFDALSRRVAVVEPALIAEVKKASPSRGLIRPDFDPAAIARAYEAGGANCLSVLTDGPSFQGAPAYLVAAREACSLPVLRKDFMVDPYQVTEARAMGADCILVIMACTSDALAEELIAAASTQNMDVLVEVHNEDELGRALALDSWLIGINNRDLNSFETHLETTERLAQLIPPGRIIVSESGIFAPADIARLMREGAGAFLVGESLMRHDDVEAATRALLGRSARGERQAATA</sequence>
<dbReference type="Proteomes" id="UP000623250">
    <property type="component" value="Unassembled WGS sequence"/>
</dbReference>
<evidence type="ECO:0000256" key="8">
    <source>
        <dbReference type="ARBA" id="ARBA00023141"/>
    </source>
</evidence>
<dbReference type="NCBIfam" id="NF001373">
    <property type="entry name" value="PRK00278.1-6"/>
    <property type="match status" value="1"/>
</dbReference>
<evidence type="ECO:0000256" key="4">
    <source>
        <dbReference type="ARBA" id="ARBA00018080"/>
    </source>
</evidence>
<keyword evidence="9 10" id="KW-0456">Lyase</keyword>
<dbReference type="InterPro" id="IPR013798">
    <property type="entry name" value="Indole-3-glycerol_P_synth_dom"/>
</dbReference>
<comment type="catalytic activity">
    <reaction evidence="1 10">
        <text>1-(2-carboxyphenylamino)-1-deoxy-D-ribulose 5-phosphate + H(+) = (1S,2R)-1-C-(indol-3-yl)glycerol 3-phosphate + CO2 + H2O</text>
        <dbReference type="Rhea" id="RHEA:23476"/>
        <dbReference type="ChEBI" id="CHEBI:15377"/>
        <dbReference type="ChEBI" id="CHEBI:15378"/>
        <dbReference type="ChEBI" id="CHEBI:16526"/>
        <dbReference type="ChEBI" id="CHEBI:58613"/>
        <dbReference type="ChEBI" id="CHEBI:58866"/>
        <dbReference type="EC" id="4.1.1.48"/>
    </reaction>
</comment>
<dbReference type="PANTHER" id="PTHR22854:SF2">
    <property type="entry name" value="INDOLE-3-GLYCEROL-PHOSPHATE SYNTHASE"/>
    <property type="match status" value="1"/>
</dbReference>
<dbReference type="FunFam" id="3.20.20.70:FF:000024">
    <property type="entry name" value="Indole-3-glycerol phosphate synthase"/>
    <property type="match status" value="1"/>
</dbReference>
<evidence type="ECO:0000313" key="13">
    <source>
        <dbReference type="Proteomes" id="UP000623250"/>
    </source>
</evidence>
<dbReference type="RefSeq" id="WP_037237806.1">
    <property type="nucleotide sequence ID" value="NZ_JAEMUK010000008.1"/>
</dbReference>
<comment type="pathway">
    <text evidence="2 10">Amino-acid biosynthesis; L-tryptophan biosynthesis; L-tryptophan from chorismate: step 4/5.</text>
</comment>
<feature type="domain" description="Indole-3-glycerol phosphate synthase" evidence="11">
    <location>
        <begin position="4"/>
        <end position="259"/>
    </location>
</feature>
<proteinExistence type="inferred from homology"/>
<dbReference type="Gene3D" id="3.20.20.70">
    <property type="entry name" value="Aldolase class I"/>
    <property type="match status" value="1"/>
</dbReference>
<dbReference type="GO" id="GO:0004640">
    <property type="term" value="F:phosphoribosylanthranilate isomerase activity"/>
    <property type="evidence" value="ECO:0007669"/>
    <property type="project" value="TreeGrafter"/>
</dbReference>
<keyword evidence="13" id="KW-1185">Reference proteome</keyword>
<protein>
    <recommendedName>
        <fullName evidence="4 10">Indole-3-glycerol phosphate synthase</fullName>
        <shortName evidence="10">IGPS</shortName>
        <ecNumber evidence="3 10">4.1.1.48</ecNumber>
    </recommendedName>
</protein>
<dbReference type="GO" id="GO:0000162">
    <property type="term" value="P:L-tryptophan biosynthetic process"/>
    <property type="evidence" value="ECO:0007669"/>
    <property type="project" value="UniProtKB-UniRule"/>
</dbReference>
<organism evidence="12 13">
    <name type="scientific">Rhodomicrobium udaipurense</name>
    <dbReference type="NCBI Taxonomy" id="1202716"/>
    <lineage>
        <taxon>Bacteria</taxon>
        <taxon>Pseudomonadati</taxon>
        <taxon>Pseudomonadota</taxon>
        <taxon>Alphaproteobacteria</taxon>
        <taxon>Hyphomicrobiales</taxon>
        <taxon>Hyphomicrobiaceae</taxon>
        <taxon>Rhodomicrobium</taxon>
    </lineage>
</organism>
<accession>A0A8I1KGL9</accession>
<keyword evidence="6 10" id="KW-0210">Decarboxylase</keyword>
<dbReference type="PANTHER" id="PTHR22854">
    <property type="entry name" value="TRYPTOPHAN BIOSYNTHESIS PROTEIN"/>
    <property type="match status" value="1"/>
</dbReference>
<dbReference type="Pfam" id="PF00218">
    <property type="entry name" value="IGPS"/>
    <property type="match status" value="1"/>
</dbReference>
<dbReference type="EC" id="4.1.1.48" evidence="3 10"/>
<evidence type="ECO:0000256" key="5">
    <source>
        <dbReference type="ARBA" id="ARBA00022605"/>
    </source>
</evidence>
<dbReference type="SUPFAM" id="SSF51366">
    <property type="entry name" value="Ribulose-phoshate binding barrel"/>
    <property type="match status" value="1"/>
</dbReference>
<dbReference type="AlphaFoldDB" id="A0A8I1KGL9"/>
<dbReference type="NCBIfam" id="NF001377">
    <property type="entry name" value="PRK00278.2-4"/>
    <property type="match status" value="1"/>
</dbReference>
<comment type="caution">
    <text evidence="12">The sequence shown here is derived from an EMBL/GenBank/DDBJ whole genome shotgun (WGS) entry which is preliminary data.</text>
</comment>
<evidence type="ECO:0000256" key="1">
    <source>
        <dbReference type="ARBA" id="ARBA00001633"/>
    </source>
</evidence>
<evidence type="ECO:0000256" key="9">
    <source>
        <dbReference type="ARBA" id="ARBA00023239"/>
    </source>
</evidence>
<comment type="similarity">
    <text evidence="10">Belongs to the TrpC family.</text>
</comment>
<dbReference type="NCBIfam" id="NF001370">
    <property type="entry name" value="PRK00278.1-2"/>
    <property type="match status" value="1"/>
</dbReference>
<evidence type="ECO:0000259" key="11">
    <source>
        <dbReference type="Pfam" id="PF00218"/>
    </source>
</evidence>
<gene>
    <name evidence="10 12" type="primary">trpC</name>
    <name evidence="12" type="ORF">JDN41_04815</name>
</gene>
<keyword evidence="8 10" id="KW-0057">Aromatic amino acid biosynthesis</keyword>
<dbReference type="InterPro" id="IPR001468">
    <property type="entry name" value="Indole-3-GlycerolPSynthase_CS"/>
</dbReference>
<dbReference type="HAMAP" id="MF_00134_B">
    <property type="entry name" value="IGPS_B"/>
    <property type="match status" value="1"/>
</dbReference>
<dbReference type="CDD" id="cd00331">
    <property type="entry name" value="IGPS"/>
    <property type="match status" value="1"/>
</dbReference>
<dbReference type="UniPathway" id="UPA00035">
    <property type="reaction ID" value="UER00043"/>
</dbReference>
<keyword evidence="7 10" id="KW-0822">Tryptophan biosynthesis</keyword>
<dbReference type="EMBL" id="JAEMUK010000008">
    <property type="protein sequence ID" value="MBJ7542875.1"/>
    <property type="molecule type" value="Genomic_DNA"/>
</dbReference>
<dbReference type="PROSITE" id="PS00614">
    <property type="entry name" value="IGPS"/>
    <property type="match status" value="1"/>
</dbReference>
<reference evidence="12 13" key="1">
    <citation type="submission" date="2020-12" db="EMBL/GenBank/DDBJ databases">
        <title>Revised draft genomes of Rhodomicrobium vannielii ATCC 17100 and Rhodomicrobium udaipurense JA643.</title>
        <authorList>
            <person name="Conners E.M."/>
            <person name="Davenport E.J."/>
            <person name="Bose A."/>
        </authorList>
    </citation>
    <scope>NUCLEOTIDE SEQUENCE [LARGE SCALE GENOMIC DNA]</scope>
    <source>
        <strain evidence="12 13">JA643</strain>
    </source>
</reference>
<dbReference type="GO" id="GO:0004425">
    <property type="term" value="F:indole-3-glycerol-phosphate synthase activity"/>
    <property type="evidence" value="ECO:0007669"/>
    <property type="project" value="UniProtKB-UniRule"/>
</dbReference>